<protein>
    <recommendedName>
        <fullName evidence="2">N-acetylglucosaminylphosphatidylinositol deacetylase</fullName>
        <ecNumber evidence="2">3.5.1.89</ecNumber>
    </recommendedName>
</protein>
<dbReference type="SUPFAM" id="SSF102588">
    <property type="entry name" value="LmbE-like"/>
    <property type="match status" value="1"/>
</dbReference>
<sequence>MRSAHGVHQPPTPPRRKSDRQGFTLNALPPRRRDARPVLPVEARCGIRRAYDGGAMDGMGICYSDYSNGSDERAWQQCRWLWQRPATPLASLCGSAERIMLLATDPGDEVLGCGGLLKCVAEHTQVRILALTDGEACYAGEPWWTPARLRQARRDEQCEALERVGIGAASIVRLGIADGMLAAHEQALERWLRGTLRPNDLLLAPWRFDGRADHEAAGRAACRAARSVGCARLEYPVWGWHWMDPGCAHMAWESPRLLDIESVIDCKRGAVSLLRTQTGAIEYLRAEPALPARVLARFQRNHEVFLA</sequence>
<gene>
    <name evidence="4" type="ORF">H2204_009654</name>
</gene>
<comment type="similarity">
    <text evidence="1">Belongs to the PIGL family.</text>
</comment>
<feature type="region of interest" description="Disordered" evidence="3">
    <location>
        <begin position="1"/>
        <end position="31"/>
    </location>
</feature>
<dbReference type="InterPro" id="IPR003737">
    <property type="entry name" value="GlcNAc_PI_deacetylase-related"/>
</dbReference>
<accession>A0AA38XXF7</accession>
<dbReference type="EMBL" id="JAPDRN010000077">
    <property type="protein sequence ID" value="KAJ9627427.1"/>
    <property type="molecule type" value="Genomic_DNA"/>
</dbReference>
<evidence type="ECO:0000256" key="3">
    <source>
        <dbReference type="SAM" id="MobiDB-lite"/>
    </source>
</evidence>
<evidence type="ECO:0000256" key="1">
    <source>
        <dbReference type="ARBA" id="ARBA00006066"/>
    </source>
</evidence>
<evidence type="ECO:0000313" key="4">
    <source>
        <dbReference type="EMBL" id="KAJ9627427.1"/>
    </source>
</evidence>
<reference evidence="4" key="1">
    <citation type="submission" date="2022-10" db="EMBL/GenBank/DDBJ databases">
        <title>Culturing micro-colonial fungi from biological soil crusts in the Mojave desert and describing Neophaeococcomyces mojavensis, and introducing the new genera and species Taxawa tesnikishii.</title>
        <authorList>
            <person name="Kurbessoian T."/>
            <person name="Stajich J.E."/>
        </authorList>
    </citation>
    <scope>NUCLEOTIDE SEQUENCE</scope>
    <source>
        <strain evidence="4">TK_35</strain>
    </source>
</reference>
<dbReference type="GO" id="GO:0000225">
    <property type="term" value="F:N-acetylglucosaminylphosphatidylinositol deacetylase activity"/>
    <property type="evidence" value="ECO:0007669"/>
    <property type="project" value="UniProtKB-EC"/>
</dbReference>
<dbReference type="AlphaFoldDB" id="A0AA38XXF7"/>
<comment type="caution">
    <text evidence="4">The sequence shown here is derived from an EMBL/GenBank/DDBJ whole genome shotgun (WGS) entry which is preliminary data.</text>
</comment>
<dbReference type="Pfam" id="PF02585">
    <property type="entry name" value="PIG-L"/>
    <property type="match status" value="1"/>
</dbReference>
<proteinExistence type="inferred from homology"/>
<dbReference type="Gene3D" id="3.40.50.10320">
    <property type="entry name" value="LmbE-like"/>
    <property type="match status" value="1"/>
</dbReference>
<dbReference type="InterPro" id="IPR024078">
    <property type="entry name" value="LmbE-like_dom_sf"/>
</dbReference>
<organism evidence="4">
    <name type="scientific">Knufia peltigerae</name>
    <dbReference type="NCBI Taxonomy" id="1002370"/>
    <lineage>
        <taxon>Eukaryota</taxon>
        <taxon>Fungi</taxon>
        <taxon>Dikarya</taxon>
        <taxon>Ascomycota</taxon>
        <taxon>Pezizomycotina</taxon>
        <taxon>Eurotiomycetes</taxon>
        <taxon>Chaetothyriomycetidae</taxon>
        <taxon>Chaetothyriales</taxon>
        <taxon>Trichomeriaceae</taxon>
        <taxon>Knufia</taxon>
    </lineage>
</organism>
<evidence type="ECO:0000256" key="2">
    <source>
        <dbReference type="ARBA" id="ARBA00012176"/>
    </source>
</evidence>
<name>A0AA38XXF7_9EURO</name>
<dbReference type="EC" id="3.5.1.89" evidence="2"/>